<protein>
    <submittedName>
        <fullName evidence="4">MCE family protein</fullName>
    </submittedName>
</protein>
<name>A0ABV8LJR9_9ACTN</name>
<dbReference type="InterPro" id="IPR052336">
    <property type="entry name" value="MlaD_Phospholipid_Transporter"/>
</dbReference>
<feature type="domain" description="Mammalian cell entry C-terminal" evidence="3">
    <location>
        <begin position="121"/>
        <end position="261"/>
    </location>
</feature>
<dbReference type="InterPro" id="IPR003399">
    <property type="entry name" value="Mce/MlaD"/>
</dbReference>
<dbReference type="Pfam" id="PF11887">
    <property type="entry name" value="Mce4_CUP1"/>
    <property type="match status" value="1"/>
</dbReference>
<dbReference type="NCBIfam" id="TIGR00996">
    <property type="entry name" value="Mtu_fam_mce"/>
    <property type="match status" value="1"/>
</dbReference>
<evidence type="ECO:0000256" key="1">
    <source>
        <dbReference type="SAM" id="MobiDB-lite"/>
    </source>
</evidence>
<dbReference type="PANTHER" id="PTHR33371">
    <property type="entry name" value="INTERMEMBRANE PHOSPHOLIPID TRANSPORT SYSTEM BINDING PROTEIN MLAD-RELATED"/>
    <property type="match status" value="1"/>
</dbReference>
<feature type="compositionally biased region" description="Polar residues" evidence="1">
    <location>
        <begin position="344"/>
        <end position="355"/>
    </location>
</feature>
<accession>A0ABV8LJR9</accession>
<evidence type="ECO:0000313" key="4">
    <source>
        <dbReference type="EMBL" id="MFC4130527.1"/>
    </source>
</evidence>
<evidence type="ECO:0000313" key="5">
    <source>
        <dbReference type="Proteomes" id="UP001595816"/>
    </source>
</evidence>
<dbReference type="InterPro" id="IPR005693">
    <property type="entry name" value="Mce"/>
</dbReference>
<evidence type="ECO:0000259" key="3">
    <source>
        <dbReference type="Pfam" id="PF11887"/>
    </source>
</evidence>
<dbReference type="PANTHER" id="PTHR33371:SF16">
    <property type="entry name" value="MCE-FAMILY PROTEIN MCE3F"/>
    <property type="match status" value="1"/>
</dbReference>
<feature type="domain" description="Mce/MlaD" evidence="2">
    <location>
        <begin position="39"/>
        <end position="113"/>
    </location>
</feature>
<reference evidence="5" key="1">
    <citation type="journal article" date="2019" name="Int. J. Syst. Evol. Microbiol.">
        <title>The Global Catalogue of Microorganisms (GCM) 10K type strain sequencing project: providing services to taxonomists for standard genome sequencing and annotation.</title>
        <authorList>
            <consortium name="The Broad Institute Genomics Platform"/>
            <consortium name="The Broad Institute Genome Sequencing Center for Infectious Disease"/>
            <person name="Wu L."/>
            <person name="Ma J."/>
        </authorList>
    </citation>
    <scope>NUCLEOTIDE SEQUENCE [LARGE SCALE GENOMIC DNA]</scope>
    <source>
        <strain evidence="5">CGMCC 4.7289</strain>
    </source>
</reference>
<sequence>MRITRLARFQLLAFVLVSVLGIGYVAVRFVGLGERFTGAYTVFADFTTSGGIFANASVTYRGVPVGRVQGVDLHDGVVRVRMRMTGDSRVPRDLHAVVAHRSAVGEQYVDLRPDTDSGPYLGDGDVIPIARTGVPLPVETLLTNLDAVVTSVDPAKLSILVDELGTAFEGNEAALRTLLDANSALLADAVRYLPQTTQLIDDSATVLKTQAEAAAEIKRFAGALAQLSQTVRNSDADLRTLLATGPPAATELQGLLRDLDPSIGPLLGNLITVNGIAVRRLSGIEQLLVVYPMVVTGGFTVAPGDKTAHLGLVLNVSDPPSCNYVKSGQRRCTRTEVAGGSGVRGSTNAPRTSGDPSPAPLGSGGWTAGSPAAGVSAVAPVAGYDPVTGLVIGPDGLPLLFGGTGGQAATAGEQSWKLLLLSGLAP</sequence>
<feature type="region of interest" description="Disordered" evidence="1">
    <location>
        <begin position="335"/>
        <end position="366"/>
    </location>
</feature>
<dbReference type="RefSeq" id="WP_253757729.1">
    <property type="nucleotide sequence ID" value="NZ_JAMZDZ010000001.1"/>
</dbReference>
<comment type="caution">
    <text evidence="4">The sequence shown here is derived from an EMBL/GenBank/DDBJ whole genome shotgun (WGS) entry which is preliminary data.</text>
</comment>
<dbReference type="Pfam" id="PF02470">
    <property type="entry name" value="MlaD"/>
    <property type="match status" value="1"/>
</dbReference>
<dbReference type="Proteomes" id="UP001595816">
    <property type="component" value="Unassembled WGS sequence"/>
</dbReference>
<evidence type="ECO:0000259" key="2">
    <source>
        <dbReference type="Pfam" id="PF02470"/>
    </source>
</evidence>
<proteinExistence type="predicted"/>
<gene>
    <name evidence="4" type="ORF">ACFOZ4_07915</name>
</gene>
<keyword evidence="5" id="KW-1185">Reference proteome</keyword>
<dbReference type="InterPro" id="IPR024516">
    <property type="entry name" value="Mce_C"/>
</dbReference>
<organism evidence="4 5">
    <name type="scientific">Hamadaea flava</name>
    <dbReference type="NCBI Taxonomy" id="1742688"/>
    <lineage>
        <taxon>Bacteria</taxon>
        <taxon>Bacillati</taxon>
        <taxon>Actinomycetota</taxon>
        <taxon>Actinomycetes</taxon>
        <taxon>Micromonosporales</taxon>
        <taxon>Micromonosporaceae</taxon>
        <taxon>Hamadaea</taxon>
    </lineage>
</organism>
<dbReference type="EMBL" id="JBHSAY010000005">
    <property type="protein sequence ID" value="MFC4130527.1"/>
    <property type="molecule type" value="Genomic_DNA"/>
</dbReference>